<feature type="domain" description="ABC transporter" evidence="5">
    <location>
        <begin position="27"/>
        <end position="253"/>
    </location>
</feature>
<gene>
    <name evidence="6" type="ORF">EES38_13585</name>
</gene>
<keyword evidence="3" id="KW-0547">Nucleotide-binding</keyword>
<dbReference type="Gene3D" id="3.40.50.300">
    <property type="entry name" value="P-loop containing nucleotide triphosphate hydrolases"/>
    <property type="match status" value="1"/>
</dbReference>
<accession>A0A3N9U0I4</accession>
<dbReference type="PANTHER" id="PTHR42734:SF5">
    <property type="entry name" value="IRON TRANSPORT SYSTEM ATP-BINDING PROTEIN HI_0361-RELATED"/>
    <property type="match status" value="1"/>
</dbReference>
<dbReference type="OrthoDB" id="9806726at2"/>
<keyword evidence="2" id="KW-0813">Transport</keyword>
<proteinExistence type="inferred from homology"/>
<keyword evidence="4 6" id="KW-0067">ATP-binding</keyword>
<comment type="caution">
    <text evidence="6">The sequence shown here is derived from an EMBL/GenBank/DDBJ whole genome shotgun (WGS) entry which is preliminary data.</text>
</comment>
<dbReference type="EMBL" id="RJVQ01000005">
    <property type="protein sequence ID" value="RQW62752.1"/>
    <property type="molecule type" value="Genomic_DNA"/>
</dbReference>
<evidence type="ECO:0000256" key="2">
    <source>
        <dbReference type="ARBA" id="ARBA00022448"/>
    </source>
</evidence>
<sequence>METRSFFMCSDCNAVGCYLLGGTSTMIHLHNLVVGYQGYGLAEPINGGFKRGSLTAIMGENGAGKSTLLKTICGIQPAVSGSVSINKAVSLSWLPQQADIDRSFPINVFDVVAMGCWPRKSMMDSLRDADIAKIYAALDEVGIRDLVNFSVNQLSGGQFQRMLFARLLVQDADVMMMDEPFTGIDSQTQDVLIKLMCKLHQSGKTVIAVLHNPEMVADFFPDTLAINNACIHWGETHDVMANCKLFHRQDRMAVRFG</sequence>
<dbReference type="GO" id="GO:0005524">
    <property type="term" value="F:ATP binding"/>
    <property type="evidence" value="ECO:0007669"/>
    <property type="project" value="UniProtKB-KW"/>
</dbReference>
<dbReference type="Pfam" id="PF00005">
    <property type="entry name" value="ABC_tran"/>
    <property type="match status" value="1"/>
</dbReference>
<evidence type="ECO:0000313" key="7">
    <source>
        <dbReference type="Proteomes" id="UP000281112"/>
    </source>
</evidence>
<dbReference type="PROSITE" id="PS00211">
    <property type="entry name" value="ABC_TRANSPORTER_1"/>
    <property type="match status" value="1"/>
</dbReference>
<comment type="similarity">
    <text evidence="1">Belongs to the ABC transporter superfamily.</text>
</comment>
<name>A0A3N9U0I4_9VIBR</name>
<dbReference type="SMART" id="SM00382">
    <property type="entry name" value="AAA"/>
    <property type="match status" value="1"/>
</dbReference>
<dbReference type="InterPro" id="IPR003439">
    <property type="entry name" value="ABC_transporter-like_ATP-bd"/>
</dbReference>
<dbReference type="CDD" id="cd03235">
    <property type="entry name" value="ABC_Metallic_Cations"/>
    <property type="match status" value="1"/>
</dbReference>
<dbReference type="GO" id="GO:0016887">
    <property type="term" value="F:ATP hydrolysis activity"/>
    <property type="evidence" value="ECO:0007669"/>
    <property type="project" value="InterPro"/>
</dbReference>
<protein>
    <submittedName>
        <fullName evidence="6">ABC transporter ATP-binding protein</fullName>
    </submittedName>
</protein>
<dbReference type="PANTHER" id="PTHR42734">
    <property type="entry name" value="METAL TRANSPORT SYSTEM ATP-BINDING PROTEIN TM_0124-RELATED"/>
    <property type="match status" value="1"/>
</dbReference>
<keyword evidence="7" id="KW-1185">Reference proteome</keyword>
<dbReference type="PROSITE" id="PS50893">
    <property type="entry name" value="ABC_TRANSPORTER_2"/>
    <property type="match status" value="1"/>
</dbReference>
<organism evidence="6 7">
    <name type="scientific">Vibrio viridaestus</name>
    <dbReference type="NCBI Taxonomy" id="2487322"/>
    <lineage>
        <taxon>Bacteria</taxon>
        <taxon>Pseudomonadati</taxon>
        <taxon>Pseudomonadota</taxon>
        <taxon>Gammaproteobacteria</taxon>
        <taxon>Vibrionales</taxon>
        <taxon>Vibrionaceae</taxon>
        <taxon>Vibrio</taxon>
    </lineage>
</organism>
<evidence type="ECO:0000256" key="1">
    <source>
        <dbReference type="ARBA" id="ARBA00005417"/>
    </source>
</evidence>
<dbReference type="InterPro" id="IPR027417">
    <property type="entry name" value="P-loop_NTPase"/>
</dbReference>
<dbReference type="InterPro" id="IPR003593">
    <property type="entry name" value="AAA+_ATPase"/>
</dbReference>
<evidence type="ECO:0000313" key="6">
    <source>
        <dbReference type="EMBL" id="RQW62752.1"/>
    </source>
</evidence>
<dbReference type="SUPFAM" id="SSF52540">
    <property type="entry name" value="P-loop containing nucleoside triphosphate hydrolases"/>
    <property type="match status" value="1"/>
</dbReference>
<dbReference type="AlphaFoldDB" id="A0A3N9U0I4"/>
<evidence type="ECO:0000256" key="3">
    <source>
        <dbReference type="ARBA" id="ARBA00022741"/>
    </source>
</evidence>
<dbReference type="InterPro" id="IPR050153">
    <property type="entry name" value="Metal_Ion_Import_ABC"/>
</dbReference>
<evidence type="ECO:0000259" key="5">
    <source>
        <dbReference type="PROSITE" id="PS50893"/>
    </source>
</evidence>
<dbReference type="InterPro" id="IPR017871">
    <property type="entry name" value="ABC_transporter-like_CS"/>
</dbReference>
<dbReference type="Proteomes" id="UP000281112">
    <property type="component" value="Unassembled WGS sequence"/>
</dbReference>
<reference evidence="6 7" key="1">
    <citation type="submission" date="2018-11" db="EMBL/GenBank/DDBJ databases">
        <title>Vibrio LJC006 sp. nov., isolated from seawater during the bloom of the enteromorpha.</title>
        <authorList>
            <person name="Liang J."/>
        </authorList>
    </citation>
    <scope>NUCLEOTIDE SEQUENCE [LARGE SCALE GENOMIC DNA]</scope>
    <source>
        <strain evidence="6 7">LJC006</strain>
    </source>
</reference>
<evidence type="ECO:0000256" key="4">
    <source>
        <dbReference type="ARBA" id="ARBA00022840"/>
    </source>
</evidence>